<gene>
    <name evidence="1" type="ORF">POL58_10450</name>
</gene>
<keyword evidence="2" id="KW-1185">Reference proteome</keyword>
<accession>A0ABT5B231</accession>
<organism evidence="1 2">
    <name type="scientific">Nannocystis radixulma</name>
    <dbReference type="NCBI Taxonomy" id="2995305"/>
    <lineage>
        <taxon>Bacteria</taxon>
        <taxon>Pseudomonadati</taxon>
        <taxon>Myxococcota</taxon>
        <taxon>Polyangia</taxon>
        <taxon>Nannocystales</taxon>
        <taxon>Nannocystaceae</taxon>
        <taxon>Nannocystis</taxon>
    </lineage>
</organism>
<comment type="caution">
    <text evidence="1">The sequence shown here is derived from an EMBL/GenBank/DDBJ whole genome shotgun (WGS) entry which is preliminary data.</text>
</comment>
<protein>
    <recommendedName>
        <fullName evidence="3">TIGR02270 family protein</fullName>
    </recommendedName>
</protein>
<evidence type="ECO:0008006" key="3">
    <source>
        <dbReference type="Google" id="ProtNLM"/>
    </source>
</evidence>
<name>A0ABT5B231_9BACT</name>
<sequence>MSWNLAAHRRASEFAATFIDEHVDEMAFLLEHRLWLLHRRASRWPDAAPFEVRLAAHLDAWNVYGPGARARALEQVESVVHAQAPLDEDAVAASAFALGSELEAPDAAARLVAWIVRSPEALLPAWERGLRMAAGEGLDLAMHAALERAPPSIAQMLIATLGWRRQVQADVVLREFAGRPLRVQETIALALAKTGRSSAGPVLRTALARQPDSVALASALLALGDTTAWGHVRELASGRDPPPGVLRLLAMHGDLRDEELLRRAPDSVETLGAMGILGSHGLVPDLLRRLSAAEHEPALAGAAADALERIAGAGLREVVQANAAEDGAAPVERVARDPERWSAFFDDNASRFAEHGRYRSGRTFQPERCLDELAAPDSPFAWRTDAAEEWSLHTRRPMPFEPDSWVAAQRAALRMLGRTW</sequence>
<evidence type="ECO:0000313" key="1">
    <source>
        <dbReference type="EMBL" id="MDC0668161.1"/>
    </source>
</evidence>
<dbReference type="RefSeq" id="WP_271997011.1">
    <property type="nucleotide sequence ID" value="NZ_JAQNDN010000003.1"/>
</dbReference>
<reference evidence="1 2" key="1">
    <citation type="submission" date="2022-11" db="EMBL/GenBank/DDBJ databases">
        <title>Minimal conservation of predation-associated metabolite biosynthetic gene clusters underscores biosynthetic potential of Myxococcota including descriptions for ten novel species: Archangium lansinium sp. nov., Myxococcus landrumus sp. nov., Nannocystis bai.</title>
        <authorList>
            <person name="Ahearne A."/>
            <person name="Stevens C."/>
            <person name="Dowd S."/>
        </authorList>
    </citation>
    <scope>NUCLEOTIDE SEQUENCE [LARGE SCALE GENOMIC DNA]</scope>
    <source>
        <strain evidence="1 2">NCELM</strain>
    </source>
</reference>
<dbReference type="Proteomes" id="UP001217838">
    <property type="component" value="Unassembled WGS sequence"/>
</dbReference>
<evidence type="ECO:0000313" key="2">
    <source>
        <dbReference type="Proteomes" id="UP001217838"/>
    </source>
</evidence>
<proteinExistence type="predicted"/>
<dbReference type="EMBL" id="JAQNDN010000003">
    <property type="protein sequence ID" value="MDC0668161.1"/>
    <property type="molecule type" value="Genomic_DNA"/>
</dbReference>